<organism evidence="3">
    <name type="scientific">Cladocopium goreaui</name>
    <dbReference type="NCBI Taxonomy" id="2562237"/>
    <lineage>
        <taxon>Eukaryota</taxon>
        <taxon>Sar</taxon>
        <taxon>Alveolata</taxon>
        <taxon>Dinophyceae</taxon>
        <taxon>Suessiales</taxon>
        <taxon>Symbiodiniaceae</taxon>
        <taxon>Cladocopium</taxon>
    </lineage>
</organism>
<feature type="transmembrane region" description="Helical" evidence="2">
    <location>
        <begin position="109"/>
        <end position="131"/>
    </location>
</feature>
<keyword evidence="2" id="KW-0812">Transmembrane</keyword>
<feature type="region of interest" description="Disordered" evidence="1">
    <location>
        <begin position="269"/>
        <end position="305"/>
    </location>
</feature>
<protein>
    <submittedName>
        <fullName evidence="3">Uncharacterized protein</fullName>
    </submittedName>
</protein>
<feature type="transmembrane region" description="Helical" evidence="2">
    <location>
        <begin position="68"/>
        <end position="89"/>
    </location>
</feature>
<feature type="compositionally biased region" description="Polar residues" evidence="1">
    <location>
        <begin position="1"/>
        <end position="10"/>
    </location>
</feature>
<dbReference type="EMBL" id="CAMXCT020001373">
    <property type="protein sequence ID" value="CAL1142854.1"/>
    <property type="molecule type" value="Genomic_DNA"/>
</dbReference>
<comment type="caution">
    <text evidence="3">The sequence shown here is derived from an EMBL/GenBank/DDBJ whole genome shotgun (WGS) entry which is preliminary data.</text>
</comment>
<evidence type="ECO:0000256" key="1">
    <source>
        <dbReference type="SAM" id="MobiDB-lite"/>
    </source>
</evidence>
<accession>A0A9P1FTY5</accession>
<reference evidence="4" key="2">
    <citation type="submission" date="2024-04" db="EMBL/GenBank/DDBJ databases">
        <authorList>
            <person name="Chen Y."/>
            <person name="Shah S."/>
            <person name="Dougan E. K."/>
            <person name="Thang M."/>
            <person name="Chan C."/>
        </authorList>
    </citation>
    <scope>NUCLEOTIDE SEQUENCE [LARGE SCALE GENOMIC DNA]</scope>
</reference>
<feature type="compositionally biased region" description="Low complexity" evidence="1">
    <location>
        <begin position="678"/>
        <end position="698"/>
    </location>
</feature>
<dbReference type="Proteomes" id="UP001152797">
    <property type="component" value="Unassembled WGS sequence"/>
</dbReference>
<keyword evidence="5" id="KW-1185">Reference proteome</keyword>
<gene>
    <name evidence="3" type="ORF">C1SCF055_LOCUS16552</name>
</gene>
<dbReference type="EMBL" id="CAMXCT010001373">
    <property type="protein sequence ID" value="CAI3989479.1"/>
    <property type="molecule type" value="Genomic_DNA"/>
</dbReference>
<feature type="region of interest" description="Disordered" evidence="1">
    <location>
        <begin position="664"/>
        <end position="698"/>
    </location>
</feature>
<feature type="region of interest" description="Disordered" evidence="1">
    <location>
        <begin position="411"/>
        <end position="451"/>
    </location>
</feature>
<evidence type="ECO:0000313" key="5">
    <source>
        <dbReference type="Proteomes" id="UP001152797"/>
    </source>
</evidence>
<evidence type="ECO:0000256" key="2">
    <source>
        <dbReference type="SAM" id="Phobius"/>
    </source>
</evidence>
<reference evidence="3" key="1">
    <citation type="submission" date="2022-10" db="EMBL/GenBank/DDBJ databases">
        <authorList>
            <person name="Chen Y."/>
            <person name="Dougan E. K."/>
            <person name="Chan C."/>
            <person name="Rhodes N."/>
            <person name="Thang M."/>
        </authorList>
    </citation>
    <scope>NUCLEOTIDE SEQUENCE</scope>
</reference>
<keyword evidence="2" id="KW-1133">Transmembrane helix</keyword>
<dbReference type="EMBL" id="CAMXCT030001373">
    <property type="protein sequence ID" value="CAL4776791.1"/>
    <property type="molecule type" value="Genomic_DNA"/>
</dbReference>
<dbReference type="AlphaFoldDB" id="A0A9P1FTY5"/>
<keyword evidence="2" id="KW-0472">Membrane</keyword>
<proteinExistence type="predicted"/>
<evidence type="ECO:0000313" key="3">
    <source>
        <dbReference type="EMBL" id="CAI3989479.1"/>
    </source>
</evidence>
<name>A0A9P1FTY5_9DINO</name>
<sequence length="714" mass="78485">MSDAPNSDGQSDGRAAWTSATPAPTPLDVEAEGADGNGQESPDTRDGTLISFGMPLEDRLAKRVTIQVFVLAVSIAAFSIIHFITTLMMGRFETSWENPTGGVVYRADILWADVASLIIELSIPIAGYLGALYHNRQLTCCFCSCNLFLVFATSWTLLTLAFRQRELAGNCNLEPDDQNRALCYMWLDRGALQWVFIGDAICVATLSCCAAMASIRLFHKLSREPANIESTPVVGGATASTLAETDMDEGNPPWLQEVRTGAAPAVADTRLAPTPPGMASGSRCTYGDGSRARPKPHQKPFPVDESSNELLQLRRKTQSLVPAWQQMATRGYGGEHVPSAMALMGMPAESERQRAHTAEVAYGQRQQLQDEEAMAMEQAFLSEGARADAAERHAAEMRDVVHALKDHVLKEQASSSTRPVVSTDLRAHRAAKEEAAPAAGRRKQPEQLPERPGVIWGVPNALWHHFLEGECFRSFSCAYFVVFGMELGKSGRIPDTAYPSVHSLRHLSLNDTTQYDRLVKEFKQLAKPELRKPQTHDPLSDDDRAAIHTVLQARVSRLKAYRKESANQWELVQVVARMLLPVTMRALLVENYVHRELRLTGAQPPPTPQNSEEVYPCDTVGVAMFLLRQASTMNDNENTPLTRVVNQRSTIAPNGHEVTLYSIDRTSGVNPPDPADGSPTPVRVSVPRASVASSVRPPSVRIELAPQEVFEDEY</sequence>
<feature type="region of interest" description="Disordered" evidence="1">
    <location>
        <begin position="1"/>
        <end position="47"/>
    </location>
</feature>
<feature type="compositionally biased region" description="Basic and acidic residues" evidence="1">
    <location>
        <begin position="425"/>
        <end position="435"/>
    </location>
</feature>
<feature type="transmembrane region" description="Helical" evidence="2">
    <location>
        <begin position="138"/>
        <end position="158"/>
    </location>
</feature>
<evidence type="ECO:0000313" key="4">
    <source>
        <dbReference type="EMBL" id="CAL1142854.1"/>
    </source>
</evidence>